<sequence>MKEVKKTGLDITPISVNKDWLKLLVDEKCSTKEKYDLVLNLEKYQSYPYFTELAFLIRFVDQDFSDIIHDLRAYRKILTVQSSVYYSLYWYLDGYMEKLQALSPRSASALNGFKKVVFNLKNLCTTILRDEQSFLDELCPLARTLNGKRVSKTVKSHFLKKYC</sequence>
<proteinExistence type="predicted"/>
<protein>
    <submittedName>
        <fullName evidence="1">Uncharacterized protein</fullName>
    </submittedName>
</protein>
<dbReference type="EMBL" id="JWZT01003512">
    <property type="protein sequence ID" value="KII66492.1"/>
    <property type="molecule type" value="Genomic_DNA"/>
</dbReference>
<evidence type="ECO:0000313" key="1">
    <source>
        <dbReference type="EMBL" id="KII66492.1"/>
    </source>
</evidence>
<organism evidence="1 2">
    <name type="scientific">Thelohanellus kitauei</name>
    <name type="common">Myxosporean</name>
    <dbReference type="NCBI Taxonomy" id="669202"/>
    <lineage>
        <taxon>Eukaryota</taxon>
        <taxon>Metazoa</taxon>
        <taxon>Cnidaria</taxon>
        <taxon>Myxozoa</taxon>
        <taxon>Myxosporea</taxon>
        <taxon>Bivalvulida</taxon>
        <taxon>Platysporina</taxon>
        <taxon>Myxobolidae</taxon>
        <taxon>Thelohanellus</taxon>
    </lineage>
</organism>
<evidence type="ECO:0000313" key="2">
    <source>
        <dbReference type="Proteomes" id="UP000031668"/>
    </source>
</evidence>
<comment type="caution">
    <text evidence="1">The sequence shown here is derived from an EMBL/GenBank/DDBJ whole genome shotgun (WGS) entry which is preliminary data.</text>
</comment>
<gene>
    <name evidence="1" type="ORF">RF11_15951</name>
</gene>
<accession>A0A0C2MXY5</accession>
<dbReference type="Proteomes" id="UP000031668">
    <property type="component" value="Unassembled WGS sequence"/>
</dbReference>
<keyword evidence="2" id="KW-1185">Reference proteome</keyword>
<reference evidence="1 2" key="1">
    <citation type="journal article" date="2014" name="Genome Biol. Evol.">
        <title>The genome of the myxosporean Thelohanellus kitauei shows adaptations to nutrient acquisition within its fish host.</title>
        <authorList>
            <person name="Yang Y."/>
            <person name="Xiong J."/>
            <person name="Zhou Z."/>
            <person name="Huo F."/>
            <person name="Miao W."/>
            <person name="Ran C."/>
            <person name="Liu Y."/>
            <person name="Zhang J."/>
            <person name="Feng J."/>
            <person name="Wang M."/>
            <person name="Wang M."/>
            <person name="Wang L."/>
            <person name="Yao B."/>
        </authorList>
    </citation>
    <scope>NUCLEOTIDE SEQUENCE [LARGE SCALE GENOMIC DNA]</scope>
    <source>
        <strain evidence="1">Wuqing</strain>
    </source>
</reference>
<dbReference type="AlphaFoldDB" id="A0A0C2MXY5"/>
<name>A0A0C2MXY5_THEKT</name>